<proteinExistence type="predicted"/>
<dbReference type="EMBL" id="KN840475">
    <property type="protein sequence ID" value="KIP08722.1"/>
    <property type="molecule type" value="Genomic_DNA"/>
</dbReference>
<evidence type="ECO:0000256" key="1">
    <source>
        <dbReference type="SAM" id="MobiDB-lite"/>
    </source>
</evidence>
<organism evidence="2 3">
    <name type="scientific">Phlebiopsis gigantea (strain 11061_1 CR5-6)</name>
    <name type="common">White-rot fungus</name>
    <name type="synonym">Peniophora gigantea</name>
    <dbReference type="NCBI Taxonomy" id="745531"/>
    <lineage>
        <taxon>Eukaryota</taxon>
        <taxon>Fungi</taxon>
        <taxon>Dikarya</taxon>
        <taxon>Basidiomycota</taxon>
        <taxon>Agaricomycotina</taxon>
        <taxon>Agaricomycetes</taxon>
        <taxon>Polyporales</taxon>
        <taxon>Phanerochaetaceae</taxon>
        <taxon>Phlebiopsis</taxon>
    </lineage>
</organism>
<feature type="region of interest" description="Disordered" evidence="1">
    <location>
        <begin position="19"/>
        <end position="47"/>
    </location>
</feature>
<evidence type="ECO:0000313" key="2">
    <source>
        <dbReference type="EMBL" id="KIP08722.1"/>
    </source>
</evidence>
<sequence>MVGRRSTAFLTCAVRVGAPSSASDFPRKPPPMASPLNVRRSRSQPVRRIRTVDSIAAQPDE</sequence>
<protein>
    <submittedName>
        <fullName evidence="2">Uncharacterized protein</fullName>
    </submittedName>
</protein>
<dbReference type="Proteomes" id="UP000053257">
    <property type="component" value="Unassembled WGS sequence"/>
</dbReference>
<dbReference type="AlphaFoldDB" id="A0A0C3S9Z0"/>
<dbReference type="HOGENOM" id="CLU_2923426_0_0_1"/>
<name>A0A0C3S9Z0_PHLG1</name>
<keyword evidence="3" id="KW-1185">Reference proteome</keyword>
<gene>
    <name evidence="2" type="ORF">PHLGIDRAFT_116972</name>
</gene>
<evidence type="ECO:0000313" key="3">
    <source>
        <dbReference type="Proteomes" id="UP000053257"/>
    </source>
</evidence>
<accession>A0A0C3S9Z0</accession>
<reference evidence="2 3" key="1">
    <citation type="journal article" date="2014" name="PLoS Genet.">
        <title>Analysis of the Phlebiopsis gigantea genome, transcriptome and secretome provides insight into its pioneer colonization strategies of wood.</title>
        <authorList>
            <person name="Hori C."/>
            <person name="Ishida T."/>
            <person name="Igarashi K."/>
            <person name="Samejima M."/>
            <person name="Suzuki H."/>
            <person name="Master E."/>
            <person name="Ferreira P."/>
            <person name="Ruiz-Duenas F.J."/>
            <person name="Held B."/>
            <person name="Canessa P."/>
            <person name="Larrondo L.F."/>
            <person name="Schmoll M."/>
            <person name="Druzhinina I.S."/>
            <person name="Kubicek C.P."/>
            <person name="Gaskell J.A."/>
            <person name="Kersten P."/>
            <person name="St John F."/>
            <person name="Glasner J."/>
            <person name="Sabat G."/>
            <person name="Splinter BonDurant S."/>
            <person name="Syed K."/>
            <person name="Yadav J."/>
            <person name="Mgbeahuruike A.C."/>
            <person name="Kovalchuk A."/>
            <person name="Asiegbu F.O."/>
            <person name="Lackner G."/>
            <person name="Hoffmeister D."/>
            <person name="Rencoret J."/>
            <person name="Gutierrez A."/>
            <person name="Sun H."/>
            <person name="Lindquist E."/>
            <person name="Barry K."/>
            <person name="Riley R."/>
            <person name="Grigoriev I.V."/>
            <person name="Henrissat B."/>
            <person name="Kues U."/>
            <person name="Berka R.M."/>
            <person name="Martinez A.T."/>
            <person name="Covert S.F."/>
            <person name="Blanchette R.A."/>
            <person name="Cullen D."/>
        </authorList>
    </citation>
    <scope>NUCLEOTIDE SEQUENCE [LARGE SCALE GENOMIC DNA]</scope>
    <source>
        <strain evidence="2 3">11061_1 CR5-6</strain>
    </source>
</reference>